<name>A0A445L1J5_GLYSO</name>
<keyword evidence="8" id="KW-0812">Transmembrane</keyword>
<evidence type="ECO:0000256" key="1">
    <source>
        <dbReference type="ARBA" id="ARBA00004613"/>
    </source>
</evidence>
<evidence type="ECO:0000313" key="9">
    <source>
        <dbReference type="EMBL" id="RZC16970.1"/>
    </source>
</evidence>
<keyword evidence="3" id="KW-0964">Secreted</keyword>
<comment type="similarity">
    <text evidence="2">Belongs to the 'GDSL' lipolytic enzyme family.</text>
</comment>
<evidence type="ECO:0000313" key="10">
    <source>
        <dbReference type="Proteomes" id="UP000289340"/>
    </source>
</evidence>
<keyword evidence="8" id="KW-0472">Membrane</keyword>
<keyword evidence="6" id="KW-0442">Lipid degradation</keyword>
<dbReference type="AlphaFoldDB" id="A0A445L1J5"/>
<evidence type="ECO:0000256" key="6">
    <source>
        <dbReference type="ARBA" id="ARBA00022963"/>
    </source>
</evidence>
<dbReference type="GO" id="GO:0016042">
    <property type="term" value="P:lipid catabolic process"/>
    <property type="evidence" value="ECO:0007669"/>
    <property type="project" value="UniProtKB-KW"/>
</dbReference>
<dbReference type="InterPro" id="IPR051238">
    <property type="entry name" value="GDSL_esterase/lipase"/>
</dbReference>
<dbReference type="Proteomes" id="UP000289340">
    <property type="component" value="Chromosome 4"/>
</dbReference>
<keyword evidence="8" id="KW-1133">Transmembrane helix</keyword>
<proteinExistence type="inferred from homology"/>
<keyword evidence="10" id="KW-1185">Reference proteome</keyword>
<dbReference type="EMBL" id="QZWG01000004">
    <property type="protein sequence ID" value="RZC16970.1"/>
    <property type="molecule type" value="Genomic_DNA"/>
</dbReference>
<protein>
    <submittedName>
        <fullName evidence="9">GDSL esterase/lipase</fullName>
    </submittedName>
</protein>
<organism evidence="9 10">
    <name type="scientific">Glycine soja</name>
    <name type="common">Wild soybean</name>
    <dbReference type="NCBI Taxonomy" id="3848"/>
    <lineage>
        <taxon>Eukaryota</taxon>
        <taxon>Viridiplantae</taxon>
        <taxon>Streptophyta</taxon>
        <taxon>Embryophyta</taxon>
        <taxon>Tracheophyta</taxon>
        <taxon>Spermatophyta</taxon>
        <taxon>Magnoliopsida</taxon>
        <taxon>eudicotyledons</taxon>
        <taxon>Gunneridae</taxon>
        <taxon>Pentapetalae</taxon>
        <taxon>rosids</taxon>
        <taxon>fabids</taxon>
        <taxon>Fabales</taxon>
        <taxon>Fabaceae</taxon>
        <taxon>Papilionoideae</taxon>
        <taxon>50 kb inversion clade</taxon>
        <taxon>NPAAA clade</taxon>
        <taxon>indigoferoid/millettioid clade</taxon>
        <taxon>Phaseoleae</taxon>
        <taxon>Glycine</taxon>
        <taxon>Glycine subgen. Soja</taxon>
    </lineage>
</organism>
<evidence type="ECO:0000256" key="5">
    <source>
        <dbReference type="ARBA" id="ARBA00022801"/>
    </source>
</evidence>
<dbReference type="Gene3D" id="3.40.50.1110">
    <property type="entry name" value="SGNH hydrolase"/>
    <property type="match status" value="1"/>
</dbReference>
<reference evidence="9 10" key="1">
    <citation type="submission" date="2018-09" db="EMBL/GenBank/DDBJ databases">
        <title>A high-quality reference genome of wild soybean provides a powerful tool to mine soybean genomes.</title>
        <authorList>
            <person name="Xie M."/>
            <person name="Chung C.Y.L."/>
            <person name="Li M.-W."/>
            <person name="Wong F.-L."/>
            <person name="Chan T.-F."/>
            <person name="Lam H.-M."/>
        </authorList>
    </citation>
    <scope>NUCLEOTIDE SEQUENCE [LARGE SCALE GENOMIC DNA]</scope>
    <source>
        <strain evidence="10">cv. W05</strain>
        <tissue evidence="9">Hypocotyl of etiolated seedlings</tissue>
    </source>
</reference>
<sequence length="95" mass="10331">MVALDLTISMLAVIVVVVSLGLWSGIEGVLQVPWYFIFGDSLVDNGNNNQLQSLARADYLPYGIDFPGGPFGRFSNGKTTVDAIDYPYTRNNTGL</sequence>
<comment type="subcellular location">
    <subcellularLocation>
        <location evidence="1">Secreted</location>
    </subcellularLocation>
</comment>
<gene>
    <name evidence="9" type="ORF">D0Y65_010018</name>
</gene>
<feature type="transmembrane region" description="Helical" evidence="8">
    <location>
        <begin position="6"/>
        <end position="26"/>
    </location>
</feature>
<dbReference type="PANTHER" id="PTHR45650">
    <property type="entry name" value="GDSL-LIKE LIPASE/ACYLHYDROLASE-RELATED"/>
    <property type="match status" value="1"/>
</dbReference>
<evidence type="ECO:0000256" key="7">
    <source>
        <dbReference type="ARBA" id="ARBA00023098"/>
    </source>
</evidence>
<dbReference type="GO" id="GO:0005576">
    <property type="term" value="C:extracellular region"/>
    <property type="evidence" value="ECO:0007669"/>
    <property type="project" value="UniProtKB-SubCell"/>
</dbReference>
<dbReference type="InterPro" id="IPR036514">
    <property type="entry name" value="SGNH_hydro_sf"/>
</dbReference>
<dbReference type="GO" id="GO:0016787">
    <property type="term" value="F:hydrolase activity"/>
    <property type="evidence" value="ECO:0007669"/>
    <property type="project" value="UniProtKB-KW"/>
</dbReference>
<evidence type="ECO:0000256" key="2">
    <source>
        <dbReference type="ARBA" id="ARBA00008668"/>
    </source>
</evidence>
<evidence type="ECO:0000256" key="8">
    <source>
        <dbReference type="SAM" id="Phobius"/>
    </source>
</evidence>
<evidence type="ECO:0000256" key="3">
    <source>
        <dbReference type="ARBA" id="ARBA00022525"/>
    </source>
</evidence>
<keyword evidence="5" id="KW-0378">Hydrolase</keyword>
<keyword evidence="7" id="KW-0443">Lipid metabolism</keyword>
<dbReference type="PANTHER" id="PTHR45650:SF3">
    <property type="entry name" value="OS01G0748500 PROTEIN"/>
    <property type="match status" value="1"/>
</dbReference>
<accession>A0A445L1J5</accession>
<evidence type="ECO:0000256" key="4">
    <source>
        <dbReference type="ARBA" id="ARBA00022729"/>
    </source>
</evidence>
<keyword evidence="4" id="KW-0732">Signal</keyword>
<comment type="caution">
    <text evidence="9">The sequence shown here is derived from an EMBL/GenBank/DDBJ whole genome shotgun (WGS) entry which is preliminary data.</text>
</comment>